<proteinExistence type="predicted"/>
<dbReference type="RefSeq" id="WP_132110224.1">
    <property type="nucleotide sequence ID" value="NZ_SLWS01000001.1"/>
</dbReference>
<organism evidence="1 2">
    <name type="scientific">Actinocrispum wychmicini</name>
    <dbReference type="NCBI Taxonomy" id="1213861"/>
    <lineage>
        <taxon>Bacteria</taxon>
        <taxon>Bacillati</taxon>
        <taxon>Actinomycetota</taxon>
        <taxon>Actinomycetes</taxon>
        <taxon>Pseudonocardiales</taxon>
        <taxon>Pseudonocardiaceae</taxon>
        <taxon>Actinocrispum</taxon>
    </lineage>
</organism>
<reference evidence="1 2" key="1">
    <citation type="submission" date="2019-03" db="EMBL/GenBank/DDBJ databases">
        <title>Genomic Encyclopedia of Type Strains, Phase IV (KMG-IV): sequencing the most valuable type-strain genomes for metagenomic binning, comparative biology and taxonomic classification.</title>
        <authorList>
            <person name="Goeker M."/>
        </authorList>
    </citation>
    <scope>NUCLEOTIDE SEQUENCE [LARGE SCALE GENOMIC DNA]</scope>
    <source>
        <strain evidence="1 2">DSM 45934</strain>
    </source>
</reference>
<dbReference type="EMBL" id="SLWS01000001">
    <property type="protein sequence ID" value="TCO64455.1"/>
    <property type="molecule type" value="Genomic_DNA"/>
</dbReference>
<accession>A0A4R2KD66</accession>
<comment type="caution">
    <text evidence="1">The sequence shown here is derived from an EMBL/GenBank/DDBJ whole genome shotgun (WGS) entry which is preliminary data.</text>
</comment>
<evidence type="ECO:0000313" key="1">
    <source>
        <dbReference type="EMBL" id="TCO64455.1"/>
    </source>
</evidence>
<keyword evidence="2" id="KW-1185">Reference proteome</keyword>
<dbReference type="OrthoDB" id="4516646at2"/>
<dbReference type="Proteomes" id="UP000295680">
    <property type="component" value="Unassembled WGS sequence"/>
</dbReference>
<sequence>MELLVTTLRPQADFVQQGVILPGLLHDLLIYAADDAHRRDSLIGLITVYQSAGNMAAWLGARHLGLVAAERIQAAAEALDDPEWLGLAAWARARFMSSLSRPRQYQLAVAAADASGARLESRGMGHLTASLAAAGQGDAATAETHLSEAEGMAERLGMSVSPWGSAMLNFGRANVAIWRISIGVELGHVGRAAAAAKGVDWQVLPTSRQGAYRMDLGRALIQDKRTRHQGVQAILKAEKLTPQQVRSNPFVRDAVAGMLVSARRNAGGRDVRRLAYQIGVAPTR</sequence>
<gene>
    <name evidence="1" type="ORF">EV192_101231</name>
</gene>
<protein>
    <submittedName>
        <fullName evidence="1">Uncharacterized protein</fullName>
    </submittedName>
</protein>
<dbReference type="AlphaFoldDB" id="A0A4R2KD66"/>
<evidence type="ECO:0000313" key="2">
    <source>
        <dbReference type="Proteomes" id="UP000295680"/>
    </source>
</evidence>
<name>A0A4R2KD66_9PSEU</name>